<dbReference type="AlphaFoldDB" id="A0A1R1MMM5"/>
<feature type="chain" id="PRO_5013023338" description="Lipoprotein" evidence="1">
    <location>
        <begin position="23"/>
        <end position="182"/>
    </location>
</feature>
<accession>A0A1R1MMM5</accession>
<evidence type="ECO:0000313" key="3">
    <source>
        <dbReference type="Proteomes" id="UP000187408"/>
    </source>
</evidence>
<dbReference type="RefSeq" id="WP_076712411.1">
    <property type="nucleotide sequence ID" value="NZ_MOEN01000004.1"/>
</dbReference>
<gene>
    <name evidence="2" type="ORF">BLW93_01820</name>
</gene>
<proteinExistence type="predicted"/>
<dbReference type="Proteomes" id="UP000187408">
    <property type="component" value="Unassembled WGS sequence"/>
</dbReference>
<organism evidence="2 3">
    <name type="scientific">Desulfurobacterium indicum</name>
    <dbReference type="NCBI Taxonomy" id="1914305"/>
    <lineage>
        <taxon>Bacteria</taxon>
        <taxon>Pseudomonadati</taxon>
        <taxon>Aquificota</taxon>
        <taxon>Aquificia</taxon>
        <taxon>Desulfurobacteriales</taxon>
        <taxon>Desulfurobacteriaceae</taxon>
        <taxon>Desulfurobacterium</taxon>
    </lineage>
</organism>
<keyword evidence="1" id="KW-0732">Signal</keyword>
<protein>
    <recommendedName>
        <fullName evidence="4">Lipoprotein</fullName>
    </recommendedName>
</protein>
<evidence type="ECO:0008006" key="4">
    <source>
        <dbReference type="Google" id="ProtNLM"/>
    </source>
</evidence>
<dbReference type="PROSITE" id="PS51257">
    <property type="entry name" value="PROKAR_LIPOPROTEIN"/>
    <property type="match status" value="1"/>
</dbReference>
<evidence type="ECO:0000256" key="1">
    <source>
        <dbReference type="SAM" id="SignalP"/>
    </source>
</evidence>
<evidence type="ECO:0000313" key="2">
    <source>
        <dbReference type="EMBL" id="OMH41082.1"/>
    </source>
</evidence>
<dbReference type="EMBL" id="MOEN01000004">
    <property type="protein sequence ID" value="OMH41082.1"/>
    <property type="molecule type" value="Genomic_DNA"/>
</dbReference>
<reference evidence="2 3" key="1">
    <citation type="submission" date="2016-10" db="EMBL/GenBank/DDBJ databases">
        <title>Genome sequence of a sulfur-reducing bacterium Desulfurobacterium indicum K6013.</title>
        <authorList>
            <person name="Cao J."/>
            <person name="Shao Z."/>
            <person name="Alain K."/>
            <person name="Jebbar M."/>
        </authorList>
    </citation>
    <scope>NUCLEOTIDE SEQUENCE [LARGE SCALE GENOMIC DNA]</scope>
    <source>
        <strain evidence="2 3">K6013</strain>
    </source>
</reference>
<name>A0A1R1MMM5_9BACT</name>
<dbReference type="STRING" id="1914305.BLW93_01820"/>
<comment type="caution">
    <text evidence="2">The sequence shown here is derived from an EMBL/GenBank/DDBJ whole genome shotgun (WGS) entry which is preliminary data.</text>
</comment>
<sequence>MSNVRKLLYFFLLIAVSSCGTVSVKSVSLGVSKVSKTEIKSTPFDLRGDAAVALIVAMKKKDLTDEVGYITRYGIFNRETSDGCQFVSVIRTEWGKKGASVMNYKVCKGEIKESISSTNETVPDSLVPLLSKTYKELKSGKKEITLKKGEFLIEGKRKESVCKLKVLEGMKLLYFSTFKCSK</sequence>
<keyword evidence="3" id="KW-1185">Reference proteome</keyword>
<feature type="signal peptide" evidence="1">
    <location>
        <begin position="1"/>
        <end position="22"/>
    </location>
</feature>